<dbReference type="Proteomes" id="UP000298030">
    <property type="component" value="Unassembled WGS sequence"/>
</dbReference>
<dbReference type="AlphaFoldDB" id="A0A4Y7SI24"/>
<feature type="compositionally biased region" description="Low complexity" evidence="1">
    <location>
        <begin position="131"/>
        <end position="149"/>
    </location>
</feature>
<evidence type="ECO:0000313" key="4">
    <source>
        <dbReference type="Proteomes" id="UP000298030"/>
    </source>
</evidence>
<evidence type="ECO:0000313" key="3">
    <source>
        <dbReference type="EMBL" id="TEB21412.1"/>
    </source>
</evidence>
<feature type="signal peptide" evidence="2">
    <location>
        <begin position="1"/>
        <end position="18"/>
    </location>
</feature>
<sequence length="177" mass="17350">MHFSYAVVAALVAGQAYASTVNVLPRQTPEDLMKMIPPACSSACQPITSLQTECSSAPEPTACACTAGNLKAMQDCTTCIVEELTKDSGVSASTIQPSIDAAQQAFKDMCNAGGHPIGGSTSTGSSGGSSSGTTTAAASGSTGTAGSTLGSGNSGVRVEFAGSALLAVAGLVGAFFL</sequence>
<protein>
    <recommendedName>
        <fullName evidence="5">Extracellular membrane protein CFEM domain-containing protein</fullName>
    </recommendedName>
</protein>
<dbReference type="OrthoDB" id="3013668at2759"/>
<accession>A0A4Y7SI24</accession>
<name>A0A4Y7SI24_COPMI</name>
<keyword evidence="2" id="KW-0732">Signal</keyword>
<evidence type="ECO:0000256" key="1">
    <source>
        <dbReference type="SAM" id="MobiDB-lite"/>
    </source>
</evidence>
<proteinExistence type="predicted"/>
<comment type="caution">
    <text evidence="3">The sequence shown here is derived from an EMBL/GenBank/DDBJ whole genome shotgun (WGS) entry which is preliminary data.</text>
</comment>
<dbReference type="EMBL" id="QPFP01000112">
    <property type="protein sequence ID" value="TEB21412.1"/>
    <property type="molecule type" value="Genomic_DNA"/>
</dbReference>
<evidence type="ECO:0000256" key="2">
    <source>
        <dbReference type="SAM" id="SignalP"/>
    </source>
</evidence>
<feature type="region of interest" description="Disordered" evidence="1">
    <location>
        <begin position="117"/>
        <end position="149"/>
    </location>
</feature>
<reference evidence="3 4" key="1">
    <citation type="journal article" date="2019" name="Nat. Ecol. Evol.">
        <title>Megaphylogeny resolves global patterns of mushroom evolution.</title>
        <authorList>
            <person name="Varga T."/>
            <person name="Krizsan K."/>
            <person name="Foldi C."/>
            <person name="Dima B."/>
            <person name="Sanchez-Garcia M."/>
            <person name="Sanchez-Ramirez S."/>
            <person name="Szollosi G.J."/>
            <person name="Szarkandi J.G."/>
            <person name="Papp V."/>
            <person name="Albert L."/>
            <person name="Andreopoulos W."/>
            <person name="Angelini C."/>
            <person name="Antonin V."/>
            <person name="Barry K.W."/>
            <person name="Bougher N.L."/>
            <person name="Buchanan P."/>
            <person name="Buyck B."/>
            <person name="Bense V."/>
            <person name="Catcheside P."/>
            <person name="Chovatia M."/>
            <person name="Cooper J."/>
            <person name="Damon W."/>
            <person name="Desjardin D."/>
            <person name="Finy P."/>
            <person name="Geml J."/>
            <person name="Haridas S."/>
            <person name="Hughes K."/>
            <person name="Justo A."/>
            <person name="Karasinski D."/>
            <person name="Kautmanova I."/>
            <person name="Kiss B."/>
            <person name="Kocsube S."/>
            <person name="Kotiranta H."/>
            <person name="LaButti K.M."/>
            <person name="Lechner B.E."/>
            <person name="Liimatainen K."/>
            <person name="Lipzen A."/>
            <person name="Lukacs Z."/>
            <person name="Mihaltcheva S."/>
            <person name="Morgado L.N."/>
            <person name="Niskanen T."/>
            <person name="Noordeloos M.E."/>
            <person name="Ohm R.A."/>
            <person name="Ortiz-Santana B."/>
            <person name="Ovrebo C."/>
            <person name="Racz N."/>
            <person name="Riley R."/>
            <person name="Savchenko A."/>
            <person name="Shiryaev A."/>
            <person name="Soop K."/>
            <person name="Spirin V."/>
            <person name="Szebenyi C."/>
            <person name="Tomsovsky M."/>
            <person name="Tulloss R.E."/>
            <person name="Uehling J."/>
            <person name="Grigoriev I.V."/>
            <person name="Vagvolgyi C."/>
            <person name="Papp T."/>
            <person name="Martin F.M."/>
            <person name="Miettinen O."/>
            <person name="Hibbett D.S."/>
            <person name="Nagy L.G."/>
        </authorList>
    </citation>
    <scope>NUCLEOTIDE SEQUENCE [LARGE SCALE GENOMIC DNA]</scope>
    <source>
        <strain evidence="3 4">FP101781</strain>
    </source>
</reference>
<gene>
    <name evidence="3" type="ORF">FA13DRAFT_1819592</name>
</gene>
<feature type="chain" id="PRO_5021189804" description="Extracellular membrane protein CFEM domain-containing protein" evidence="2">
    <location>
        <begin position="19"/>
        <end position="177"/>
    </location>
</feature>
<organism evidence="3 4">
    <name type="scientific">Coprinellus micaceus</name>
    <name type="common">Glistening ink-cap mushroom</name>
    <name type="synonym">Coprinus micaceus</name>
    <dbReference type="NCBI Taxonomy" id="71717"/>
    <lineage>
        <taxon>Eukaryota</taxon>
        <taxon>Fungi</taxon>
        <taxon>Dikarya</taxon>
        <taxon>Basidiomycota</taxon>
        <taxon>Agaricomycotina</taxon>
        <taxon>Agaricomycetes</taxon>
        <taxon>Agaricomycetidae</taxon>
        <taxon>Agaricales</taxon>
        <taxon>Agaricineae</taxon>
        <taxon>Psathyrellaceae</taxon>
        <taxon>Coprinellus</taxon>
    </lineage>
</organism>
<evidence type="ECO:0008006" key="5">
    <source>
        <dbReference type="Google" id="ProtNLM"/>
    </source>
</evidence>
<keyword evidence="4" id="KW-1185">Reference proteome</keyword>